<feature type="signal peptide" evidence="1">
    <location>
        <begin position="1"/>
        <end position="22"/>
    </location>
</feature>
<reference evidence="2" key="1">
    <citation type="submission" date="2020-10" db="EMBL/GenBank/DDBJ databases">
        <title>Genome Sequence of Monilinia vaccinii-corymbosi Sheds Light on Mummy Berry Disease Infection of Blueberry and Mating Type.</title>
        <authorList>
            <person name="Yow A.G."/>
            <person name="Zhang Y."/>
            <person name="Bansal K."/>
            <person name="Eacker S.M."/>
            <person name="Sullivan S."/>
            <person name="Liachko I."/>
            <person name="Cubeta M.A."/>
            <person name="Rollins J.A."/>
            <person name="Ashrafi H."/>
        </authorList>
    </citation>
    <scope>NUCLEOTIDE SEQUENCE</scope>
    <source>
        <strain evidence="2">RL-1</strain>
    </source>
</reference>
<evidence type="ECO:0008006" key="4">
    <source>
        <dbReference type="Google" id="ProtNLM"/>
    </source>
</evidence>
<dbReference type="AlphaFoldDB" id="A0A8A3NVT8"/>
<evidence type="ECO:0000256" key="1">
    <source>
        <dbReference type="SAM" id="SignalP"/>
    </source>
</evidence>
<protein>
    <recommendedName>
        <fullName evidence="4">Secreted protein</fullName>
    </recommendedName>
</protein>
<gene>
    <name evidence="2" type="ORF">DSL72_004343</name>
</gene>
<dbReference type="Proteomes" id="UP000672032">
    <property type="component" value="Chromosome 1"/>
</dbReference>
<dbReference type="EMBL" id="CP063405">
    <property type="protein sequence ID" value="QSZ29825.1"/>
    <property type="molecule type" value="Genomic_DNA"/>
</dbReference>
<feature type="chain" id="PRO_5032304399" description="Secreted protein" evidence="1">
    <location>
        <begin position="23"/>
        <end position="122"/>
    </location>
</feature>
<accession>A0A8A3NVT8</accession>
<keyword evidence="1" id="KW-0732">Signal</keyword>
<name>A0A8A3NVT8_9HELO</name>
<evidence type="ECO:0000313" key="3">
    <source>
        <dbReference type="Proteomes" id="UP000672032"/>
    </source>
</evidence>
<sequence length="122" mass="13246">MKLSNLSTFTILSFINYSTVYAKCYDFGAGEYAPAAAVAEAPKFCSDYNGDFPAGKLLGGCRKVDKYGYDVYIKNTKGQMNHLDSATCVQYLINELACPKGGETNWPAIGWKFASVPKPSGC</sequence>
<organism evidence="2 3">
    <name type="scientific">Monilinia vaccinii-corymbosi</name>
    <dbReference type="NCBI Taxonomy" id="61207"/>
    <lineage>
        <taxon>Eukaryota</taxon>
        <taxon>Fungi</taxon>
        <taxon>Dikarya</taxon>
        <taxon>Ascomycota</taxon>
        <taxon>Pezizomycotina</taxon>
        <taxon>Leotiomycetes</taxon>
        <taxon>Helotiales</taxon>
        <taxon>Sclerotiniaceae</taxon>
        <taxon>Monilinia</taxon>
    </lineage>
</organism>
<keyword evidence="3" id="KW-1185">Reference proteome</keyword>
<evidence type="ECO:0000313" key="2">
    <source>
        <dbReference type="EMBL" id="QSZ29825.1"/>
    </source>
</evidence>
<proteinExistence type="predicted"/>